<sequence length="165" mass="18978">MAPKLQLSVQYALDYQQQLPRWRIRRWIDKALQTVYGIYIDAHLDCPFQGVQLTVRFVDGDEMQALNHQFRDKDYATNVLTFEYGVDERGYVLSDVVVCIPTLEHEAASQQKTITQHAAHLLVHGTLHALGYDHLNDEDAEEMESLEADILAHFRIPNPYQIPSA</sequence>
<dbReference type="GO" id="GO:0005737">
    <property type="term" value="C:cytoplasm"/>
    <property type="evidence" value="ECO:0007669"/>
    <property type="project" value="UniProtKB-SubCell"/>
</dbReference>
<keyword evidence="7" id="KW-0963">Cytoplasm</keyword>
<dbReference type="PROSITE" id="PS01306">
    <property type="entry name" value="UPF0054"/>
    <property type="match status" value="1"/>
</dbReference>
<reference evidence="8" key="1">
    <citation type="journal article" date="2021" name="PeerJ">
        <title>Extensive microbial diversity within the chicken gut microbiome revealed by metagenomics and culture.</title>
        <authorList>
            <person name="Gilroy R."/>
            <person name="Ravi A."/>
            <person name="Getino M."/>
            <person name="Pursley I."/>
            <person name="Horton D.L."/>
            <person name="Alikhan N.F."/>
            <person name="Baker D."/>
            <person name="Gharbi K."/>
            <person name="Hall N."/>
            <person name="Watson M."/>
            <person name="Adriaenssens E.M."/>
            <person name="Foster-Nyarko E."/>
            <person name="Jarju S."/>
            <person name="Secka A."/>
            <person name="Antonio M."/>
            <person name="Oren A."/>
            <person name="Chaudhuri R.R."/>
            <person name="La Ragione R."/>
            <person name="Hildebrand F."/>
            <person name="Pallen M.J."/>
        </authorList>
    </citation>
    <scope>NUCLEOTIDE SEQUENCE</scope>
    <source>
        <strain evidence="8">9264</strain>
    </source>
</reference>
<dbReference type="GO" id="GO:0008270">
    <property type="term" value="F:zinc ion binding"/>
    <property type="evidence" value="ECO:0007669"/>
    <property type="project" value="UniProtKB-UniRule"/>
</dbReference>
<keyword evidence="7" id="KW-0690">Ribosome biogenesis</keyword>
<dbReference type="GO" id="GO:0004521">
    <property type="term" value="F:RNA endonuclease activity"/>
    <property type="evidence" value="ECO:0007669"/>
    <property type="project" value="UniProtKB-UniRule"/>
</dbReference>
<keyword evidence="3 7" id="KW-0479">Metal-binding</keyword>
<comment type="subcellular location">
    <subcellularLocation>
        <location evidence="7">Cytoplasm</location>
    </subcellularLocation>
</comment>
<feature type="binding site" evidence="7">
    <location>
        <position position="128"/>
    </location>
    <ligand>
        <name>Zn(2+)</name>
        <dbReference type="ChEBI" id="CHEBI:29105"/>
        <note>catalytic</note>
    </ligand>
</feature>
<dbReference type="EMBL" id="DWUQ01000040">
    <property type="protein sequence ID" value="HJD43797.1"/>
    <property type="molecule type" value="Genomic_DNA"/>
</dbReference>
<dbReference type="GO" id="GO:0006364">
    <property type="term" value="P:rRNA processing"/>
    <property type="evidence" value="ECO:0007669"/>
    <property type="project" value="UniProtKB-UniRule"/>
</dbReference>
<keyword evidence="4 7" id="KW-0255">Endonuclease</keyword>
<keyword evidence="5 7" id="KW-0378">Hydrolase</keyword>
<dbReference type="InterPro" id="IPR020549">
    <property type="entry name" value="YbeY_CS"/>
</dbReference>
<accession>A0A9D2RHP3</accession>
<dbReference type="InterPro" id="IPR002036">
    <property type="entry name" value="YbeY"/>
</dbReference>
<dbReference type="PANTHER" id="PTHR46986">
    <property type="entry name" value="ENDORIBONUCLEASE YBEY, CHLOROPLASTIC"/>
    <property type="match status" value="1"/>
</dbReference>
<keyword evidence="2 7" id="KW-0540">Nuclease</keyword>
<dbReference type="PANTHER" id="PTHR46986:SF1">
    <property type="entry name" value="ENDORIBONUCLEASE YBEY, CHLOROPLASTIC"/>
    <property type="match status" value="1"/>
</dbReference>
<dbReference type="EC" id="3.1.-.-" evidence="7"/>
<evidence type="ECO:0000256" key="3">
    <source>
        <dbReference type="ARBA" id="ARBA00022723"/>
    </source>
</evidence>
<keyword evidence="7" id="KW-0698">rRNA processing</keyword>
<dbReference type="Gene3D" id="3.40.390.30">
    <property type="entry name" value="Metalloproteases ('zincins'), catalytic domain"/>
    <property type="match status" value="1"/>
</dbReference>
<gene>
    <name evidence="7 8" type="primary">ybeY</name>
    <name evidence="8" type="ORF">H9906_02045</name>
</gene>
<evidence type="ECO:0000256" key="6">
    <source>
        <dbReference type="ARBA" id="ARBA00022833"/>
    </source>
</evidence>
<dbReference type="Pfam" id="PF02130">
    <property type="entry name" value="YbeY"/>
    <property type="match status" value="1"/>
</dbReference>
<dbReference type="AlphaFoldDB" id="A0A9D2RHP3"/>
<keyword evidence="6 7" id="KW-0862">Zinc</keyword>
<protein>
    <recommendedName>
        <fullName evidence="7">Endoribonuclease YbeY</fullName>
        <ecNumber evidence="7">3.1.-.-</ecNumber>
    </recommendedName>
</protein>
<reference evidence="8" key="2">
    <citation type="submission" date="2021-04" db="EMBL/GenBank/DDBJ databases">
        <authorList>
            <person name="Gilroy R."/>
        </authorList>
    </citation>
    <scope>NUCLEOTIDE SEQUENCE</scope>
    <source>
        <strain evidence="8">9264</strain>
    </source>
</reference>
<name>A0A9D2RHP3_9BURK</name>
<comment type="function">
    <text evidence="7">Single strand-specific metallo-endoribonuclease involved in late-stage 70S ribosome quality control and in maturation of the 3' terminus of the 16S rRNA.</text>
</comment>
<comment type="similarity">
    <text evidence="1 7">Belongs to the endoribonuclease YbeY family.</text>
</comment>
<evidence type="ECO:0000313" key="9">
    <source>
        <dbReference type="Proteomes" id="UP000823889"/>
    </source>
</evidence>
<dbReference type="Proteomes" id="UP000823889">
    <property type="component" value="Unassembled WGS sequence"/>
</dbReference>
<comment type="cofactor">
    <cofactor evidence="7">
        <name>Zn(2+)</name>
        <dbReference type="ChEBI" id="CHEBI:29105"/>
    </cofactor>
    <text evidence="7">Binds 1 zinc ion.</text>
</comment>
<feature type="binding site" evidence="7">
    <location>
        <position position="124"/>
    </location>
    <ligand>
        <name>Zn(2+)</name>
        <dbReference type="ChEBI" id="CHEBI:29105"/>
        <note>catalytic</note>
    </ligand>
</feature>
<feature type="binding site" evidence="7">
    <location>
        <position position="134"/>
    </location>
    <ligand>
        <name>Zn(2+)</name>
        <dbReference type="ChEBI" id="CHEBI:29105"/>
        <note>catalytic</note>
    </ligand>
</feature>
<comment type="caution">
    <text evidence="8">The sequence shown here is derived from an EMBL/GenBank/DDBJ whole genome shotgun (WGS) entry which is preliminary data.</text>
</comment>
<evidence type="ECO:0000256" key="5">
    <source>
        <dbReference type="ARBA" id="ARBA00022801"/>
    </source>
</evidence>
<organism evidence="8 9">
    <name type="scientific">Candidatus Paenalcaligenes intestinipullorum</name>
    <dbReference type="NCBI Taxonomy" id="2838718"/>
    <lineage>
        <taxon>Bacteria</taxon>
        <taxon>Pseudomonadati</taxon>
        <taxon>Pseudomonadota</taxon>
        <taxon>Betaproteobacteria</taxon>
        <taxon>Burkholderiales</taxon>
        <taxon>Alcaligenaceae</taxon>
        <taxon>Paenalcaligenes</taxon>
    </lineage>
</organism>
<dbReference type="HAMAP" id="MF_00009">
    <property type="entry name" value="Endoribonucl_YbeY"/>
    <property type="match status" value="1"/>
</dbReference>
<evidence type="ECO:0000256" key="7">
    <source>
        <dbReference type="HAMAP-Rule" id="MF_00009"/>
    </source>
</evidence>
<dbReference type="InterPro" id="IPR023091">
    <property type="entry name" value="MetalPrtase_cat_dom_sf_prd"/>
</dbReference>
<evidence type="ECO:0000256" key="2">
    <source>
        <dbReference type="ARBA" id="ARBA00022722"/>
    </source>
</evidence>
<proteinExistence type="inferred from homology"/>
<dbReference type="NCBIfam" id="TIGR00043">
    <property type="entry name" value="rRNA maturation RNase YbeY"/>
    <property type="match status" value="1"/>
</dbReference>
<dbReference type="SUPFAM" id="SSF55486">
    <property type="entry name" value="Metalloproteases ('zincins'), catalytic domain"/>
    <property type="match status" value="1"/>
</dbReference>
<evidence type="ECO:0000256" key="1">
    <source>
        <dbReference type="ARBA" id="ARBA00010875"/>
    </source>
</evidence>
<dbReference type="GO" id="GO:0004222">
    <property type="term" value="F:metalloendopeptidase activity"/>
    <property type="evidence" value="ECO:0007669"/>
    <property type="project" value="InterPro"/>
</dbReference>
<evidence type="ECO:0000313" key="8">
    <source>
        <dbReference type="EMBL" id="HJD43797.1"/>
    </source>
</evidence>
<evidence type="ECO:0000256" key="4">
    <source>
        <dbReference type="ARBA" id="ARBA00022759"/>
    </source>
</evidence>